<dbReference type="Gene3D" id="1.10.443.10">
    <property type="entry name" value="Intergrase catalytic core"/>
    <property type="match status" value="1"/>
</dbReference>
<evidence type="ECO:0000259" key="5">
    <source>
        <dbReference type="PROSITE" id="PS51900"/>
    </source>
</evidence>
<keyword evidence="1 3" id="KW-0238">DNA-binding</keyword>
<dbReference type="GO" id="GO:0015074">
    <property type="term" value="P:DNA integration"/>
    <property type="evidence" value="ECO:0007669"/>
    <property type="project" value="InterPro"/>
</dbReference>
<dbReference type="NCBIfam" id="NF002685">
    <property type="entry name" value="PRK02436.1"/>
    <property type="match status" value="1"/>
</dbReference>
<sequence length="218" mass="26150">MAYFYDLRAFVKFLDERPLTQTLLTLFQIDLQKLAPASQHRKITHINRFLKYLYQSGDIDQFFELPVTIQDEQHITRQTKLPELLDFSKFYQKLQTPGEFILLLIVEFGLKPSEIQALRWHEFDWDFKILTVKDKGLTRVLPIRDRFARIVRPLQNADELFSKSRQFLYYELKKTTALTAKDLREQYILQRVSEHISIYELAELLGLKSIHTLDKYYR</sequence>
<dbReference type="Gene3D" id="1.10.150.130">
    <property type="match status" value="1"/>
</dbReference>
<feature type="domain" description="Core-binding (CB)" evidence="5">
    <location>
        <begin position="1"/>
        <end position="54"/>
    </location>
</feature>
<dbReference type="AlphaFoldDB" id="A0A2A5RXZ1"/>
<keyword evidence="7" id="KW-1185">Reference proteome</keyword>
<dbReference type="InterPro" id="IPR011010">
    <property type="entry name" value="DNA_brk_join_enz"/>
</dbReference>
<gene>
    <name evidence="6" type="ORF">RU87_GL000256</name>
</gene>
<dbReference type="SUPFAM" id="SSF56349">
    <property type="entry name" value="DNA breaking-rejoining enzymes"/>
    <property type="match status" value="1"/>
</dbReference>
<dbReference type="PROSITE" id="PS51900">
    <property type="entry name" value="CB"/>
    <property type="match status" value="1"/>
</dbReference>
<dbReference type="Proteomes" id="UP000242246">
    <property type="component" value="Unassembled WGS sequence"/>
</dbReference>
<evidence type="ECO:0000259" key="4">
    <source>
        <dbReference type="PROSITE" id="PS51898"/>
    </source>
</evidence>
<evidence type="ECO:0000256" key="2">
    <source>
        <dbReference type="ARBA" id="ARBA00023172"/>
    </source>
</evidence>
<dbReference type="EMBL" id="JXJX01000010">
    <property type="protein sequence ID" value="PCS06060.1"/>
    <property type="molecule type" value="Genomic_DNA"/>
</dbReference>
<dbReference type="GO" id="GO:0006310">
    <property type="term" value="P:DNA recombination"/>
    <property type="evidence" value="ECO:0007669"/>
    <property type="project" value="UniProtKB-KW"/>
</dbReference>
<comment type="caution">
    <text evidence="6">The sequence shown here is derived from an EMBL/GenBank/DDBJ whole genome shotgun (WGS) entry which is preliminary data.</text>
</comment>
<dbReference type="InterPro" id="IPR002104">
    <property type="entry name" value="Integrase_catalytic"/>
</dbReference>
<feature type="domain" description="Tyr recombinase" evidence="4">
    <location>
        <begin position="80"/>
        <end position="218"/>
    </location>
</feature>
<evidence type="ECO:0000256" key="3">
    <source>
        <dbReference type="PROSITE-ProRule" id="PRU01248"/>
    </source>
</evidence>
<dbReference type="PROSITE" id="PS51898">
    <property type="entry name" value="TYR_RECOMBINASE"/>
    <property type="match status" value="1"/>
</dbReference>
<dbReference type="InterPro" id="IPR010998">
    <property type="entry name" value="Integrase_recombinase_N"/>
</dbReference>
<protein>
    <submittedName>
        <fullName evidence="6">Tyrosine recombinase XerD</fullName>
    </submittedName>
</protein>
<name>A0A2A5RXZ1_9LACT</name>
<proteinExistence type="predicted"/>
<evidence type="ECO:0000313" key="6">
    <source>
        <dbReference type="EMBL" id="PCS06060.1"/>
    </source>
</evidence>
<keyword evidence="2" id="KW-0233">DNA recombination</keyword>
<dbReference type="GO" id="GO:0003677">
    <property type="term" value="F:DNA binding"/>
    <property type="evidence" value="ECO:0007669"/>
    <property type="project" value="UniProtKB-UniRule"/>
</dbReference>
<evidence type="ECO:0000313" key="7">
    <source>
        <dbReference type="Proteomes" id="UP000242246"/>
    </source>
</evidence>
<reference evidence="6 7" key="1">
    <citation type="submission" date="2014-12" db="EMBL/GenBank/DDBJ databases">
        <title>Draft genome sequences of 10 type strains of Lactococcus.</title>
        <authorList>
            <person name="Sun Z."/>
            <person name="Zhong Z."/>
            <person name="Liu W."/>
            <person name="Zhang W."/>
            <person name="Zhang H."/>
        </authorList>
    </citation>
    <scope>NUCLEOTIDE SEQUENCE [LARGE SCALE GENOMIC DNA]</scope>
    <source>
        <strain evidence="6 7">DSM 20686</strain>
    </source>
</reference>
<organism evidence="6 7">
    <name type="scientific">Pseudolactococcus plantarum</name>
    <dbReference type="NCBI Taxonomy" id="1365"/>
    <lineage>
        <taxon>Bacteria</taxon>
        <taxon>Bacillati</taxon>
        <taxon>Bacillota</taxon>
        <taxon>Bacilli</taxon>
        <taxon>Lactobacillales</taxon>
        <taxon>Streptococcaceae</taxon>
        <taxon>Pseudolactococcus</taxon>
    </lineage>
</organism>
<dbReference type="InterPro" id="IPR044068">
    <property type="entry name" value="CB"/>
</dbReference>
<dbReference type="STRING" id="1348632.GCA_001591745_01428"/>
<accession>A0A2A5RXZ1</accession>
<dbReference type="InterPro" id="IPR013762">
    <property type="entry name" value="Integrase-like_cat_sf"/>
</dbReference>
<evidence type="ECO:0000256" key="1">
    <source>
        <dbReference type="ARBA" id="ARBA00023125"/>
    </source>
</evidence>